<organism evidence="4 5">
    <name type="scientific">Mycoplasma seminis</name>
    <dbReference type="NCBI Taxonomy" id="512749"/>
    <lineage>
        <taxon>Bacteria</taxon>
        <taxon>Bacillati</taxon>
        <taxon>Mycoplasmatota</taxon>
        <taxon>Mollicutes</taxon>
        <taxon>Mycoplasmataceae</taxon>
        <taxon>Mycoplasma</taxon>
    </lineage>
</organism>
<evidence type="ECO:0000256" key="1">
    <source>
        <dbReference type="ARBA" id="ARBA00022450"/>
    </source>
</evidence>
<dbReference type="InterPro" id="IPR006162">
    <property type="entry name" value="Ppantetheine_attach_site"/>
</dbReference>
<accession>A0ABY9HA10</accession>
<dbReference type="Pfam" id="PF00550">
    <property type="entry name" value="PP-binding"/>
    <property type="match status" value="1"/>
</dbReference>
<evidence type="ECO:0000313" key="5">
    <source>
        <dbReference type="Proteomes" id="UP001237011"/>
    </source>
</evidence>
<dbReference type="PROSITE" id="PS50075">
    <property type="entry name" value="CARRIER"/>
    <property type="match status" value="1"/>
</dbReference>
<dbReference type="Gene3D" id="1.10.1200.10">
    <property type="entry name" value="ACP-like"/>
    <property type="match status" value="1"/>
</dbReference>
<dbReference type="PROSITE" id="PS00012">
    <property type="entry name" value="PHOSPHOPANTETHEINE"/>
    <property type="match status" value="1"/>
</dbReference>
<dbReference type="Proteomes" id="UP001237011">
    <property type="component" value="Chromosome"/>
</dbReference>
<protein>
    <submittedName>
        <fullName evidence="4">Phosphopantetheine-binding protein</fullName>
    </submittedName>
</protein>
<name>A0ABY9HA10_9MOLU</name>
<reference evidence="4" key="1">
    <citation type="submission" date="2023-08" db="EMBL/GenBank/DDBJ databases">
        <title>Complete genome sequence of Mycoplasma seminis 2200.</title>
        <authorList>
            <person name="Spergser J."/>
        </authorList>
    </citation>
    <scope>NUCLEOTIDE SEQUENCE [LARGE SCALE GENOMIC DNA]</scope>
    <source>
        <strain evidence="4">2200</strain>
    </source>
</reference>
<evidence type="ECO:0000313" key="4">
    <source>
        <dbReference type="EMBL" id="WLP85432.1"/>
    </source>
</evidence>
<feature type="domain" description="Carrier" evidence="3">
    <location>
        <begin position="1"/>
        <end position="72"/>
    </location>
</feature>
<gene>
    <name evidence="4" type="ORF">Q8852_03870</name>
</gene>
<dbReference type="RefSeq" id="WP_305937868.1">
    <property type="nucleotide sequence ID" value="NZ_CP132191.1"/>
</dbReference>
<dbReference type="SUPFAM" id="SSF47336">
    <property type="entry name" value="ACP-like"/>
    <property type="match status" value="1"/>
</dbReference>
<keyword evidence="5" id="KW-1185">Reference proteome</keyword>
<dbReference type="InterPro" id="IPR036736">
    <property type="entry name" value="ACP-like_sf"/>
</dbReference>
<proteinExistence type="predicted"/>
<dbReference type="EMBL" id="CP132191">
    <property type="protein sequence ID" value="WLP85432.1"/>
    <property type="molecule type" value="Genomic_DNA"/>
</dbReference>
<evidence type="ECO:0000256" key="2">
    <source>
        <dbReference type="ARBA" id="ARBA00022553"/>
    </source>
</evidence>
<keyword evidence="1" id="KW-0596">Phosphopantetheine</keyword>
<dbReference type="InterPro" id="IPR009081">
    <property type="entry name" value="PP-bd_ACP"/>
</dbReference>
<sequence>MENRKEIIIQELKKLSKRKHISEDDNIKEIGIDSLDLAELLFEAEAKFGVEISDEQLRDVKTVKDIISIFSN</sequence>
<keyword evidence="2" id="KW-0597">Phosphoprotein</keyword>
<evidence type="ECO:0000259" key="3">
    <source>
        <dbReference type="PROSITE" id="PS50075"/>
    </source>
</evidence>